<keyword evidence="1" id="KW-1133">Transmembrane helix</keyword>
<keyword evidence="1" id="KW-0472">Membrane</keyword>
<evidence type="ECO:0000313" key="2">
    <source>
        <dbReference type="EMBL" id="AZI19868.1"/>
    </source>
</evidence>
<accession>A0A3G8WHY3</accession>
<dbReference type="Proteomes" id="UP000282297">
    <property type="component" value="Chromosome"/>
</dbReference>
<keyword evidence="1" id="KW-0812">Transmembrane</keyword>
<dbReference type="RefSeq" id="WP_124784105.1">
    <property type="nucleotide sequence ID" value="NZ_CP034171.1"/>
</dbReference>
<dbReference type="EMBL" id="CP034171">
    <property type="protein sequence ID" value="AZI19868.1"/>
    <property type="molecule type" value="Genomic_DNA"/>
</dbReference>
<gene>
    <name evidence="2" type="ORF">EIH08_03230</name>
</gene>
<dbReference type="AlphaFoldDB" id="A0A3G8WHY3"/>
<reference evidence="3" key="1">
    <citation type="submission" date="2018-11" db="EMBL/GenBank/DDBJ databases">
        <title>Proposal to divide the Flavobacteriaceae and reorganize its genera based on Amino Acid Identity values calculated from whole genome sequences.</title>
        <authorList>
            <person name="Nicholson A.C."/>
            <person name="Gulvik C.A."/>
            <person name="Whitney A.M."/>
            <person name="Humrighouse B.W."/>
            <person name="Bell M."/>
            <person name="Holmes B."/>
            <person name="Steigerwalt A.B."/>
            <person name="Villarma A."/>
            <person name="Sheth M."/>
            <person name="Batra D."/>
            <person name="Pryor J."/>
            <person name="Bernardet J.-F."/>
            <person name="Hugo C."/>
            <person name="Kampfer P."/>
            <person name="Newman J.D."/>
            <person name="McQuiston J.R."/>
        </authorList>
    </citation>
    <scope>NUCLEOTIDE SEQUENCE [LARGE SCALE GENOMIC DNA]</scope>
    <source>
        <strain evidence="3">H4753</strain>
    </source>
</reference>
<feature type="transmembrane region" description="Helical" evidence="1">
    <location>
        <begin position="50"/>
        <end position="69"/>
    </location>
</feature>
<sequence length="112" mass="14035">MFDDYRSAQTAQNTKINGITLFPFILLRTKEDRNNEVLVNHEKIHLRQQFELLIIFFYIWYVVEYYFWYFKLRNSFLAYKYISFEREAYAKEDDLNYLKSRKLWSFTKYFSK</sequence>
<evidence type="ECO:0000313" key="3">
    <source>
        <dbReference type="Proteomes" id="UP000282297"/>
    </source>
</evidence>
<proteinExistence type="predicted"/>
<protein>
    <recommendedName>
        <fullName evidence="4">DUF4157 domain-containing protein</fullName>
    </recommendedName>
</protein>
<evidence type="ECO:0008006" key="4">
    <source>
        <dbReference type="Google" id="ProtNLM"/>
    </source>
</evidence>
<evidence type="ECO:0000256" key="1">
    <source>
        <dbReference type="SAM" id="Phobius"/>
    </source>
</evidence>
<organism evidence="2 3">
    <name type="scientific">Chryseobacterium taklimakanense</name>
    <dbReference type="NCBI Taxonomy" id="536441"/>
    <lineage>
        <taxon>Bacteria</taxon>
        <taxon>Pseudomonadati</taxon>
        <taxon>Bacteroidota</taxon>
        <taxon>Flavobacteriia</taxon>
        <taxon>Flavobacteriales</taxon>
        <taxon>Weeksellaceae</taxon>
        <taxon>Chryseobacterium group</taxon>
        <taxon>Chryseobacterium</taxon>
    </lineage>
</organism>
<name>A0A3G8WHY3_9FLAO</name>